<sequence length="651" mass="74093">MLRVCVNSLLVILLAIWTSLNCVMSEGRSYVDVGYGRHPLVGDRIASLNKAQHIANNNEDLQDYKGTENACDVKFDENRDIVLNYNTVRETGCAIDLIEKFDFMFGFKAILSNDNKEIKECLQPMSTDGFNANLVPFAYSIGFERFEELKEGPYDGEDISCHKKDECIKSGGECLRPGGLEFGWAYNGDKVHASMQSVGEPVICECPLKDDYVNNLKSEIDVHVDDGLLWFRIENSERGCYFSPSGCDFVCLRRLDEIVEEIGLIKPITWRLDNRIYEDFAFNELLVFYLLPQKASFQRDGNNIKGNSSLVGPNCKIEIKFNNIQTIILNYNSVRETGCAIDLLHRHFAYKFEFNATLSNDNKEIKECLQPMTTDGFNANLVPFAYSIGSERFEKLKEGPYEGEDISCDKKVECRQSGGECLKPGGLEFGWAYNEDKVHVGMQPVGEPVVCQCPLKDDHVDNLKSEINVRVDDGPYWFKIEKVEGRYLIPSTCGFVCLHRFDEIINKKGLIKPITWIIVDESNGYGYFHYDQLLAFYFLPQKASFQRDGNNINRNSPLDGPNCKIEIKFSGQEYRLLINEKEETETTIGRTTTEEPTTEETTDETTEEPVEETWNYLRPKPSRSSEWDEFITTTLITVNIVLLASVVGVLL</sequence>
<protein>
    <submittedName>
        <fullName evidence="4">Uncharacterized protein</fullName>
    </submittedName>
</protein>
<evidence type="ECO:0000313" key="3">
    <source>
        <dbReference type="Proteomes" id="UP000887563"/>
    </source>
</evidence>
<feature type="signal peptide" evidence="2">
    <location>
        <begin position="1"/>
        <end position="25"/>
    </location>
</feature>
<organism evidence="3 4">
    <name type="scientific">Meloidogyne incognita</name>
    <name type="common">Southern root-knot nematode worm</name>
    <name type="synonym">Oxyuris incognita</name>
    <dbReference type="NCBI Taxonomy" id="6306"/>
    <lineage>
        <taxon>Eukaryota</taxon>
        <taxon>Metazoa</taxon>
        <taxon>Ecdysozoa</taxon>
        <taxon>Nematoda</taxon>
        <taxon>Chromadorea</taxon>
        <taxon>Rhabditida</taxon>
        <taxon>Tylenchina</taxon>
        <taxon>Tylenchomorpha</taxon>
        <taxon>Tylenchoidea</taxon>
        <taxon>Meloidogynidae</taxon>
        <taxon>Meloidogyninae</taxon>
        <taxon>Meloidogyne</taxon>
        <taxon>Meloidogyne incognita group</taxon>
    </lineage>
</organism>
<accession>A0A914M2D3</accession>
<dbReference type="WBParaSite" id="Minc3s01092g20642">
    <property type="protein sequence ID" value="Minc3s01092g20642"/>
    <property type="gene ID" value="Minc3s01092g20642"/>
</dbReference>
<proteinExistence type="predicted"/>
<keyword evidence="3" id="KW-1185">Reference proteome</keyword>
<keyword evidence="2" id="KW-0732">Signal</keyword>
<feature type="region of interest" description="Disordered" evidence="1">
    <location>
        <begin position="583"/>
        <end position="611"/>
    </location>
</feature>
<evidence type="ECO:0000256" key="2">
    <source>
        <dbReference type="SAM" id="SignalP"/>
    </source>
</evidence>
<feature type="compositionally biased region" description="Low complexity" evidence="1">
    <location>
        <begin position="586"/>
        <end position="595"/>
    </location>
</feature>
<dbReference type="AlphaFoldDB" id="A0A914M2D3"/>
<evidence type="ECO:0000313" key="4">
    <source>
        <dbReference type="WBParaSite" id="Minc3s01092g20642"/>
    </source>
</evidence>
<name>A0A914M2D3_MELIC</name>
<reference evidence="4" key="1">
    <citation type="submission" date="2022-11" db="UniProtKB">
        <authorList>
            <consortium name="WormBaseParasite"/>
        </authorList>
    </citation>
    <scope>IDENTIFICATION</scope>
</reference>
<dbReference type="Proteomes" id="UP000887563">
    <property type="component" value="Unplaced"/>
</dbReference>
<evidence type="ECO:0000256" key="1">
    <source>
        <dbReference type="SAM" id="MobiDB-lite"/>
    </source>
</evidence>
<feature type="chain" id="PRO_5037862180" evidence="2">
    <location>
        <begin position="26"/>
        <end position="651"/>
    </location>
</feature>
<feature type="compositionally biased region" description="Acidic residues" evidence="1">
    <location>
        <begin position="596"/>
        <end position="611"/>
    </location>
</feature>